<sequence>MQTDETIDRYFYITGWICIAIFAALAAVIGVCGTQILTKVPPCPLHAYTGYYCPGCGGTRATFALLHGHLIRSFVLHPFVPYTAVFGGWFMLSQTLQRISRGRLHIGMHFRPLYMWLALAIIVVNCIVKNMLILFCGIHLLK</sequence>
<dbReference type="Proteomes" id="UP000324327">
    <property type="component" value="Unassembled WGS sequence"/>
</dbReference>
<evidence type="ECO:0000313" key="12">
    <source>
        <dbReference type="Proteomes" id="UP000324327"/>
    </source>
</evidence>
<evidence type="ECO:0000313" key="9">
    <source>
        <dbReference type="Proteomes" id="UP000049472"/>
    </source>
</evidence>
<evidence type="ECO:0000313" key="10">
    <source>
        <dbReference type="Proteomes" id="UP000260642"/>
    </source>
</evidence>
<dbReference type="EMBL" id="VSTF01000028">
    <property type="protein sequence ID" value="TYL56618.1"/>
    <property type="molecule type" value="Genomic_DNA"/>
</dbReference>
<evidence type="ECO:0000313" key="5">
    <source>
        <dbReference type="EMBL" id="NSC75979.1"/>
    </source>
</evidence>
<proteinExistence type="predicted"/>
<dbReference type="EMBL" id="QSOB01000003">
    <property type="protein sequence ID" value="RGI70145.1"/>
    <property type="molecule type" value="Genomic_DNA"/>
</dbReference>
<evidence type="ECO:0000313" key="2">
    <source>
        <dbReference type="EMBL" id="CRL34006.1"/>
    </source>
</evidence>
<evidence type="ECO:0000313" key="8">
    <source>
        <dbReference type="EMBL" id="TYL56618.1"/>
    </source>
</evidence>
<reference evidence="2" key="2">
    <citation type="submission" date="2015-05" db="EMBL/GenBank/DDBJ databases">
        <authorList>
            <person name="Wang D.B."/>
            <person name="Wang M."/>
        </authorList>
    </citation>
    <scope>NUCLEOTIDE SEQUENCE [LARGE SCALE GENOMIC DNA]</scope>
    <source>
        <strain evidence="2">T1-815</strain>
    </source>
</reference>
<keyword evidence="9" id="KW-1185">Reference proteome</keyword>
<evidence type="ECO:0000313" key="7">
    <source>
        <dbReference type="EMBL" id="RGU19456.1"/>
    </source>
</evidence>
<dbReference type="EMBL" id="JAAIMP010000001">
    <property type="protein sequence ID" value="NSC75979.1"/>
    <property type="molecule type" value="Genomic_DNA"/>
</dbReference>
<dbReference type="Proteomes" id="UP001197684">
    <property type="component" value="Unassembled WGS sequence"/>
</dbReference>
<dbReference type="Proteomes" id="UP000049472">
    <property type="component" value="Unassembled WGS sequence"/>
</dbReference>
<dbReference type="Proteomes" id="UP000260642">
    <property type="component" value="Unassembled WGS sequence"/>
</dbReference>
<protein>
    <submittedName>
        <fullName evidence="3">DUF2752 domain-containing protein</fullName>
    </submittedName>
</protein>
<organism evidence="2 9">
    <name type="scientific">Agathobacter rectalis</name>
    <dbReference type="NCBI Taxonomy" id="39491"/>
    <lineage>
        <taxon>Bacteria</taxon>
        <taxon>Bacillati</taxon>
        <taxon>Bacillota</taxon>
        <taxon>Clostridia</taxon>
        <taxon>Lachnospirales</taxon>
        <taxon>Lachnospiraceae</taxon>
        <taxon>Agathobacter</taxon>
    </lineage>
</organism>
<reference evidence="9" key="1">
    <citation type="submission" date="2015-05" db="EMBL/GenBank/DDBJ databases">
        <authorList>
            <consortium name="Pathogen Informatics"/>
        </authorList>
    </citation>
    <scope>NUCLEOTIDE SEQUENCE [LARGE SCALE GENOMIC DNA]</scope>
    <source>
        <strain evidence="9">T1-815</strain>
    </source>
</reference>
<reference evidence="5" key="7">
    <citation type="journal article" date="2020" name="Cell Host Microbe">
        <title>Functional and Genomic Variation between Human-Derived Isolates of Lachnospiraceae Reveals Inter- and Intra-Species Diversity.</title>
        <authorList>
            <person name="Sorbara M.T."/>
            <person name="Littmann E.R."/>
            <person name="Fontana E."/>
            <person name="Moody T.U."/>
            <person name="Kohout C.E."/>
            <person name="Gjonbalaj M."/>
            <person name="Eaton V."/>
            <person name="Seok R."/>
            <person name="Leiner I.M."/>
            <person name="Pamer E.G."/>
        </authorList>
    </citation>
    <scope>NUCLEOTIDE SEQUENCE</scope>
    <source>
        <strain evidence="5">MSK.16.45</strain>
    </source>
</reference>
<dbReference type="EMBL" id="JAJCJK010000002">
    <property type="protein sequence ID" value="MCB6937289.1"/>
    <property type="molecule type" value="Genomic_DNA"/>
</dbReference>
<reference evidence="3" key="9">
    <citation type="submission" date="2021-10" db="EMBL/GenBank/DDBJ databases">
        <title>Collection of gut derived symbiotic bacterial strains cultured from healthy donors.</title>
        <authorList>
            <person name="Lin H."/>
            <person name="Littmann E."/>
            <person name="Kohout C."/>
            <person name="Pamer E.G."/>
        </authorList>
    </citation>
    <scope>NUCLEOTIDE SEQUENCE</scope>
    <source>
        <strain evidence="3">DFI.9.42</strain>
    </source>
</reference>
<feature type="transmembrane region" description="Helical" evidence="1">
    <location>
        <begin position="12"/>
        <end position="37"/>
    </location>
</feature>
<feature type="transmembrane region" description="Helical" evidence="1">
    <location>
        <begin position="113"/>
        <end position="141"/>
    </location>
</feature>
<keyword evidence="1" id="KW-1133">Transmembrane helix</keyword>
<reference evidence="4 13" key="4">
    <citation type="journal article" date="2019" name="Nat. Med.">
        <title>A library of human gut bacterial isolates paired with longitudinal multiomics data enables mechanistic microbiome research.</title>
        <authorList>
            <person name="Poyet M."/>
            <person name="Groussin M."/>
            <person name="Gibbons S.M."/>
            <person name="Avila-Pacheco J."/>
            <person name="Jiang X."/>
            <person name="Kearney S.M."/>
            <person name="Perrotta A.R."/>
            <person name="Berdy B."/>
            <person name="Zhao S."/>
            <person name="Lieberman T.D."/>
            <person name="Swanson P.K."/>
            <person name="Smith M."/>
            <person name="Roesemann S."/>
            <person name="Alexander J.E."/>
            <person name="Rich S.A."/>
            <person name="Livny J."/>
            <person name="Vlamakis H."/>
            <person name="Clish C."/>
            <person name="Bullock K."/>
            <person name="Deik A."/>
            <person name="Scott J."/>
            <person name="Pierce K.A."/>
            <person name="Xavier R.J."/>
            <person name="Alm E.J."/>
        </authorList>
    </citation>
    <scope>NUCLEOTIDE SEQUENCE [LARGE SCALE GENOMIC DNA]</scope>
    <source>
        <strain evidence="4 13">BIOML-A5</strain>
    </source>
</reference>
<dbReference type="EMBL" id="WKQV01000002">
    <property type="protein sequence ID" value="MSD26231.1"/>
    <property type="molecule type" value="Genomic_DNA"/>
</dbReference>
<evidence type="ECO:0000313" key="6">
    <source>
        <dbReference type="EMBL" id="RGI70145.1"/>
    </source>
</evidence>
<reference evidence="5" key="8">
    <citation type="submission" date="2020-02" db="EMBL/GenBank/DDBJ databases">
        <authorList>
            <person name="Littmann E."/>
            <person name="Sorbara M."/>
        </authorList>
    </citation>
    <scope>NUCLEOTIDE SEQUENCE</scope>
    <source>
        <strain evidence="5">MSK.16.45</strain>
    </source>
</reference>
<dbReference type="Proteomes" id="UP000283765">
    <property type="component" value="Unassembled WGS sequence"/>
</dbReference>
<dbReference type="EMBL" id="CVRQ01000009">
    <property type="protein sequence ID" value="CRL34006.1"/>
    <property type="molecule type" value="Genomic_DNA"/>
</dbReference>
<accession>A0A0M6WD65</accession>
<dbReference type="Pfam" id="PF10825">
    <property type="entry name" value="DUF2752"/>
    <property type="match status" value="1"/>
</dbReference>
<reference evidence="8 12" key="6">
    <citation type="submission" date="2019-09" db="EMBL/GenBank/DDBJ databases">
        <title>Strain-level analysis of Eubacterium rectale using genomes from metagenomes.</title>
        <authorList>
            <person name="Karcher N."/>
            <person name="Segata N."/>
        </authorList>
    </citation>
    <scope>NUCLEOTIDE SEQUENCE [LARGE SCALE GENOMIC DNA]</scope>
    <source>
        <strain evidence="8 12">T3WBe13</strain>
    </source>
</reference>
<evidence type="ECO:0000313" key="13">
    <source>
        <dbReference type="Proteomes" id="UP000465607"/>
    </source>
</evidence>
<dbReference type="EMBL" id="QRXR01000038">
    <property type="protein sequence ID" value="RGU19456.1"/>
    <property type="molecule type" value="Genomic_DNA"/>
</dbReference>
<dbReference type="Proteomes" id="UP001193756">
    <property type="component" value="Unassembled WGS sequence"/>
</dbReference>
<name>A0A0M6WD65_9FIRM</name>
<reference evidence="10 11" key="3">
    <citation type="submission" date="2018-08" db="EMBL/GenBank/DDBJ databases">
        <title>A genome reference for cultivated species of the human gut microbiota.</title>
        <authorList>
            <person name="Zou Y."/>
            <person name="Xue W."/>
            <person name="Luo G."/>
        </authorList>
    </citation>
    <scope>NUCLEOTIDE SEQUENCE [LARGE SCALE GENOMIC DNA]</scope>
    <source>
        <strain evidence="7 11">AF17-27</strain>
        <strain evidence="6 10">TM10-3</strain>
    </source>
</reference>
<feature type="transmembrane region" description="Helical" evidence="1">
    <location>
        <begin position="74"/>
        <end position="92"/>
    </location>
</feature>
<dbReference type="RefSeq" id="WP_055061162.1">
    <property type="nucleotide sequence ID" value="NZ_CP100127.1"/>
</dbReference>
<evidence type="ECO:0000313" key="3">
    <source>
        <dbReference type="EMBL" id="MCB6937289.1"/>
    </source>
</evidence>
<keyword evidence="1" id="KW-0472">Membrane</keyword>
<evidence type="ECO:0000313" key="4">
    <source>
        <dbReference type="EMBL" id="MSD26231.1"/>
    </source>
</evidence>
<dbReference type="AlphaFoldDB" id="A0A0M6WD65"/>
<gene>
    <name evidence="7" type="ORF">DWW89_15375</name>
    <name evidence="6" type="ORF">DXD95_03380</name>
    <name evidence="8" type="ORF">FYL31_14685</name>
    <name evidence="5" type="ORF">G4312_01470</name>
    <name evidence="4" type="ORF">GKE44_03390</name>
    <name evidence="3" type="ORF">LIZ56_02530</name>
    <name evidence="2" type="ORF">T1815_07261</name>
</gene>
<dbReference type="Proteomes" id="UP000465607">
    <property type="component" value="Unassembled WGS sequence"/>
</dbReference>
<dbReference type="InterPro" id="IPR021215">
    <property type="entry name" value="DUF2752"/>
</dbReference>
<evidence type="ECO:0000256" key="1">
    <source>
        <dbReference type="SAM" id="Phobius"/>
    </source>
</evidence>
<keyword evidence="1" id="KW-0812">Transmembrane</keyword>
<reference evidence="8 12" key="5">
    <citation type="submission" date="2019-08" db="EMBL/GenBank/DDBJ databases">
        <authorList>
            <person name="Duncan S."/>
            <person name="Walker A."/>
        </authorList>
    </citation>
    <scope>NUCLEOTIDE SEQUENCE [LARGE SCALE GENOMIC DNA]</scope>
    <source>
        <strain evidence="8 12">T3WBe13</strain>
    </source>
</reference>
<evidence type="ECO:0000313" key="11">
    <source>
        <dbReference type="Proteomes" id="UP000283765"/>
    </source>
</evidence>